<organism evidence="1 2">
    <name type="scientific">Candidatus Enterococcus myersii</name>
    <dbReference type="NCBI Taxonomy" id="2815322"/>
    <lineage>
        <taxon>Bacteria</taxon>
        <taxon>Bacillati</taxon>
        <taxon>Bacillota</taxon>
        <taxon>Bacilli</taxon>
        <taxon>Lactobacillales</taxon>
        <taxon>Enterococcaceae</taxon>
        <taxon>Enterococcus</taxon>
    </lineage>
</organism>
<gene>
    <name evidence="1" type="ORF">JZO76_05925</name>
</gene>
<keyword evidence="2" id="KW-1185">Reference proteome</keyword>
<dbReference type="EMBL" id="JAFLVT010000008">
    <property type="protein sequence ID" value="MBO0449071.1"/>
    <property type="molecule type" value="Genomic_DNA"/>
</dbReference>
<evidence type="ECO:0000313" key="2">
    <source>
        <dbReference type="Proteomes" id="UP000664256"/>
    </source>
</evidence>
<protein>
    <submittedName>
        <fullName evidence="1">Uncharacterized protein</fullName>
    </submittedName>
</protein>
<comment type="caution">
    <text evidence="1">The sequence shown here is derived from an EMBL/GenBank/DDBJ whole genome shotgun (WGS) entry which is preliminary data.</text>
</comment>
<sequence>MESAEWVKRWLKTCDENGIPPWKFDFKQFYKSEMFPNADTDDTSHLKSWLKYKYTKELNKAKSNPFTDSLKKIYEDENIEKGMDKDTDRVVFPIYQVLEWQDEEKFVIKGDHMNSFLTTFTPLLLTSPTKKIPYAPFGNENKKTFNEKPKIANKLSEWAEEADSGLLNITEFEFYKEQYKIWGNFNLFARMTDTLGNFTVIPSKLNIARGSSEAFRDYWDITLRVLYDLFMAIGIEGEEAWKAFINKYFLQTYVNKDYSVGELWKGHLEDKEGIFINGVYPQKIDDFEQFYRNVNLLIEERGKWMTKILCEKLDLTNLEFYKDDLVNMEKIRFFNDIIK</sequence>
<accession>A0ABS3H6I6</accession>
<evidence type="ECO:0000313" key="1">
    <source>
        <dbReference type="EMBL" id="MBO0449071.1"/>
    </source>
</evidence>
<dbReference type="RefSeq" id="WP_206903235.1">
    <property type="nucleotide sequence ID" value="NZ_JAFLVT010000008.1"/>
</dbReference>
<name>A0ABS3H6I6_9ENTE</name>
<dbReference type="Proteomes" id="UP000664256">
    <property type="component" value="Unassembled WGS sequence"/>
</dbReference>
<proteinExistence type="predicted"/>
<reference evidence="1 2" key="1">
    <citation type="submission" date="2021-03" db="EMBL/GenBank/DDBJ databases">
        <title>Enterococcal diversity collection.</title>
        <authorList>
            <person name="Gilmore M.S."/>
            <person name="Schwartzman J."/>
            <person name="Van Tyne D."/>
            <person name="Martin M."/>
            <person name="Earl A.M."/>
            <person name="Manson A.L."/>
            <person name="Straub T."/>
            <person name="Salamzade R."/>
            <person name="Saavedra J."/>
            <person name="Lebreton F."/>
            <person name="Prichula J."/>
            <person name="Schaufler K."/>
            <person name="Gaca A."/>
            <person name="Sgardioli B."/>
            <person name="Wagenaar J."/>
            <person name="Strong T."/>
        </authorList>
    </citation>
    <scope>NUCLEOTIDE SEQUENCE [LARGE SCALE GENOMIC DNA]</scope>
    <source>
        <strain evidence="1 2">MJM12</strain>
    </source>
</reference>